<feature type="binding site" evidence="18">
    <location>
        <position position="187"/>
    </location>
    <ligand>
        <name>K(+)</name>
        <dbReference type="ChEBI" id="CHEBI:29103"/>
    </ligand>
</feature>
<comment type="similarity">
    <text evidence="3 19">In the N-terminal section; belongs to the NnrE/AIBP family.</text>
</comment>
<evidence type="ECO:0000256" key="10">
    <source>
        <dbReference type="ARBA" id="ARBA00023027"/>
    </source>
</evidence>
<dbReference type="NCBIfam" id="TIGR00197">
    <property type="entry name" value="yjeF_nterm"/>
    <property type="match status" value="1"/>
</dbReference>
<dbReference type="Pfam" id="PF03853">
    <property type="entry name" value="YjeF_N"/>
    <property type="match status" value="1"/>
</dbReference>
<comment type="function">
    <text evidence="18">Catalyzes the epimerization of the S- and R-forms of NAD(P)HX, a damaged form of NAD(P)H that is a result of enzymatic or heat-dependent hydration. This is a prerequisite for the S-specific NAD(P)H-hydrate dehydratase to allow the repair of both epimers of NAD(P)HX.</text>
</comment>
<feature type="binding site" evidence="17">
    <location>
        <position position="285"/>
    </location>
    <ligand>
        <name>(6S)-NADPHX</name>
        <dbReference type="ChEBI" id="CHEBI:64076"/>
    </ligand>
</feature>
<dbReference type="GO" id="GO:0005524">
    <property type="term" value="F:ATP binding"/>
    <property type="evidence" value="ECO:0007669"/>
    <property type="project" value="UniProtKB-UniRule"/>
</dbReference>
<comment type="function">
    <text evidence="17">Catalyzes the dehydration of the S-form of NAD(P)HX at the expense of ADP, which is converted to AMP. Together with NAD(P)HX epimerase, which catalyzes the epimerization of the S- and R-forms, the enzyme allows the repair of both epimers of NAD(P)HX, a damaged form of NAD(P)H that is a result of enzymatic or heat-dependent hydration.</text>
</comment>
<comment type="cofactor">
    <cofactor evidence="17">
        <name>Mg(2+)</name>
        <dbReference type="ChEBI" id="CHEBI:18420"/>
    </cofactor>
</comment>
<feature type="binding site" evidence="17">
    <location>
        <begin position="438"/>
        <end position="442"/>
    </location>
    <ligand>
        <name>AMP</name>
        <dbReference type="ChEBI" id="CHEBI:456215"/>
    </ligand>
</feature>
<evidence type="ECO:0000256" key="11">
    <source>
        <dbReference type="ARBA" id="ARBA00023235"/>
    </source>
</evidence>
<comment type="similarity">
    <text evidence="4 19">In the C-terminal section; belongs to the NnrD/CARKD family.</text>
</comment>
<comment type="catalytic activity">
    <reaction evidence="2 18 19">
        <text>(6R)-NADPHX = (6S)-NADPHX</text>
        <dbReference type="Rhea" id="RHEA:32227"/>
        <dbReference type="ChEBI" id="CHEBI:64076"/>
        <dbReference type="ChEBI" id="CHEBI:64077"/>
        <dbReference type="EC" id="5.1.99.6"/>
    </reaction>
</comment>
<dbReference type="InterPro" id="IPR029056">
    <property type="entry name" value="Ribokinase-like"/>
</dbReference>
<name>A0A1Q5T3G9_9BACL</name>
<comment type="similarity">
    <text evidence="18">Belongs to the NnrE/AIBP family.</text>
</comment>
<feature type="binding site" evidence="18">
    <location>
        <begin position="155"/>
        <end position="161"/>
    </location>
    <ligand>
        <name>(6S)-NADPHX</name>
        <dbReference type="ChEBI" id="CHEBI:64076"/>
    </ligand>
</feature>
<dbReference type="Gene3D" id="3.40.1190.20">
    <property type="match status" value="1"/>
</dbReference>
<evidence type="ECO:0000256" key="1">
    <source>
        <dbReference type="ARBA" id="ARBA00000013"/>
    </source>
</evidence>
<comment type="catalytic activity">
    <reaction evidence="16 17 19">
        <text>(6S)-NADPHX + ADP = AMP + phosphate + NADPH + H(+)</text>
        <dbReference type="Rhea" id="RHEA:32235"/>
        <dbReference type="ChEBI" id="CHEBI:15378"/>
        <dbReference type="ChEBI" id="CHEBI:43474"/>
        <dbReference type="ChEBI" id="CHEBI:57783"/>
        <dbReference type="ChEBI" id="CHEBI:64076"/>
        <dbReference type="ChEBI" id="CHEBI:456215"/>
        <dbReference type="ChEBI" id="CHEBI:456216"/>
        <dbReference type="EC" id="4.2.1.136"/>
    </reaction>
</comment>
<feature type="binding site" evidence="18">
    <location>
        <position position="82"/>
    </location>
    <ligand>
        <name>K(+)</name>
        <dbReference type="ChEBI" id="CHEBI:29103"/>
    </ligand>
</feature>
<gene>
    <name evidence="17" type="primary">nnrD</name>
    <name evidence="18" type="synonym">nnrE</name>
    <name evidence="23" type="ORF">BRO54_1333</name>
</gene>
<reference evidence="23 24" key="1">
    <citation type="submission" date="2016-11" db="EMBL/GenBank/DDBJ databases">
        <authorList>
            <person name="Kadnikov V."/>
            <person name="Nazina T."/>
        </authorList>
    </citation>
    <scope>NUCLEOTIDE SEQUENCE [LARGE SCALE GENOMIC DNA]</scope>
    <source>
        <strain evidence="23 24">1017</strain>
    </source>
</reference>
<protein>
    <recommendedName>
        <fullName evidence="19">Bifunctional NAD(P)H-hydrate repair enzyme</fullName>
    </recommendedName>
    <alternativeName>
        <fullName evidence="19">Nicotinamide nucleotide repair protein</fullName>
    </alternativeName>
    <domain>
        <recommendedName>
            <fullName evidence="19">ADP-dependent (S)-NAD(P)H-hydrate dehydratase</fullName>
            <ecNumber evidence="19">4.2.1.136</ecNumber>
        </recommendedName>
        <alternativeName>
            <fullName evidence="19">ADP-dependent NAD(P)HX dehydratase</fullName>
        </alternativeName>
    </domain>
    <domain>
        <recommendedName>
            <fullName evidence="19">NAD(P)H-hydrate epimerase</fullName>
            <ecNumber evidence="19">5.1.99.6</ecNumber>
        </recommendedName>
    </domain>
</protein>
<evidence type="ECO:0000256" key="15">
    <source>
        <dbReference type="ARBA" id="ARBA00048238"/>
    </source>
</evidence>
<evidence type="ECO:0000256" key="12">
    <source>
        <dbReference type="ARBA" id="ARBA00023239"/>
    </source>
</evidence>
<evidence type="ECO:0000259" key="22">
    <source>
        <dbReference type="PROSITE" id="PS51385"/>
    </source>
</evidence>
<comment type="caution">
    <text evidence="23">The sequence shown here is derived from an EMBL/GenBank/DDBJ whole genome shotgun (WGS) entry which is preliminary data.</text>
</comment>
<evidence type="ECO:0000313" key="23">
    <source>
        <dbReference type="EMBL" id="OKO94778.1"/>
    </source>
</evidence>
<sequence length="529" mass="56982">MANMCKRWSVKGDGGQKKRGGRRMIPIVTADEMYAIDREVTERIGISADSLMENAGQALFSALKERIPRAANVAVLAGTGNNGGDGFVVARMLKSYGYETDVWLVPPKEKVKGAARTALEVYERSGYSWIPYEGNEREFAMRAPHYDVIIDALLGIGVKGEVRSPYQEIIEQVNRSRAVVYAIDVPSGVPADGGDVAAAVRADMTLTIQCPKLGAYTFPVVDYYGEMVVVDIGIPPLAVKANADHRFVWERSDVIRTMPKRKRFSHKGTYGKLLVVGGSQAMAGAVTLAAKAALRSGAGLVTMAVPETVYEAVANRVPEAMCRPWPADDGAFAGATDWDGLDVDALAVGPGMGRTEGVRRLVSELVRRPVPLVLDADALFFWDDYAEQVRVRSAPTVITPHPGEMARIVHRSIREVEHDRFGVSKRLAMEYGVYVVLKGPYTIVTGPDGSQYVNTTGNPALAKGGSGDVLTGIVAAFLLQHEAVQPAVSNAVFVHGKAADWLVQHGHSPWDVLASDVVDALPAVLASLT</sequence>
<dbReference type="Gene3D" id="3.40.50.10260">
    <property type="entry name" value="YjeF N-terminal domain"/>
    <property type="match status" value="1"/>
</dbReference>
<dbReference type="Proteomes" id="UP000186030">
    <property type="component" value="Unassembled WGS sequence"/>
</dbReference>
<feature type="region of interest" description="Disordered" evidence="20">
    <location>
        <begin position="1"/>
        <end position="20"/>
    </location>
</feature>
<dbReference type="Pfam" id="PF01256">
    <property type="entry name" value="Carb_kinase"/>
    <property type="match status" value="1"/>
</dbReference>
<evidence type="ECO:0000256" key="6">
    <source>
        <dbReference type="ARBA" id="ARBA00022741"/>
    </source>
</evidence>
<proteinExistence type="inferred from homology"/>
<keyword evidence="7 17" id="KW-0067">ATP-binding</keyword>
<feature type="binding site" evidence="18">
    <location>
        <position position="166"/>
    </location>
    <ligand>
        <name>(6S)-NADPHX</name>
        <dbReference type="ChEBI" id="CHEBI:64076"/>
    </ligand>
</feature>
<comment type="catalytic activity">
    <reaction evidence="15 17 19">
        <text>(6S)-NADHX + ADP = AMP + phosphate + NADH + H(+)</text>
        <dbReference type="Rhea" id="RHEA:32223"/>
        <dbReference type="ChEBI" id="CHEBI:15378"/>
        <dbReference type="ChEBI" id="CHEBI:43474"/>
        <dbReference type="ChEBI" id="CHEBI:57945"/>
        <dbReference type="ChEBI" id="CHEBI:64074"/>
        <dbReference type="ChEBI" id="CHEBI:456215"/>
        <dbReference type="ChEBI" id="CHEBI:456216"/>
        <dbReference type="EC" id="4.2.1.136"/>
    </reaction>
</comment>
<comment type="similarity">
    <text evidence="17">Belongs to the NnrD/CARKD family.</text>
</comment>
<organism evidence="23 24">
    <name type="scientific">Geobacillus proteiniphilus</name>
    <dbReference type="NCBI Taxonomy" id="860353"/>
    <lineage>
        <taxon>Bacteria</taxon>
        <taxon>Bacillati</taxon>
        <taxon>Bacillota</taxon>
        <taxon>Bacilli</taxon>
        <taxon>Bacillales</taxon>
        <taxon>Anoxybacillaceae</taxon>
        <taxon>Geobacillus</taxon>
    </lineage>
</organism>
<evidence type="ECO:0000256" key="3">
    <source>
        <dbReference type="ARBA" id="ARBA00006001"/>
    </source>
</evidence>
<dbReference type="SUPFAM" id="SSF64153">
    <property type="entry name" value="YjeF N-terminal domain-like"/>
    <property type="match status" value="1"/>
</dbReference>
<dbReference type="EMBL" id="MQMG01000013">
    <property type="protein sequence ID" value="OKO94778.1"/>
    <property type="molecule type" value="Genomic_DNA"/>
</dbReference>
<keyword evidence="8 17" id="KW-0521">NADP</keyword>
<feature type="binding site" evidence="18">
    <location>
        <position position="184"/>
    </location>
    <ligand>
        <name>(6S)-NADPHX</name>
        <dbReference type="ChEBI" id="CHEBI:64076"/>
    </ligand>
</feature>
<feature type="binding site" evidence="17">
    <location>
        <position position="401"/>
    </location>
    <ligand>
        <name>(6S)-NADPHX</name>
        <dbReference type="ChEBI" id="CHEBI:64076"/>
    </ligand>
</feature>
<feature type="binding site" evidence="17">
    <location>
        <position position="468"/>
    </location>
    <ligand>
        <name>(6S)-NADPHX</name>
        <dbReference type="ChEBI" id="CHEBI:64076"/>
    </ligand>
</feature>
<evidence type="ECO:0000256" key="13">
    <source>
        <dbReference type="ARBA" id="ARBA00023268"/>
    </source>
</evidence>
<evidence type="ECO:0000256" key="17">
    <source>
        <dbReference type="HAMAP-Rule" id="MF_01965"/>
    </source>
</evidence>
<evidence type="ECO:0000256" key="19">
    <source>
        <dbReference type="PIRNR" id="PIRNR017184"/>
    </source>
</evidence>
<comment type="function">
    <text evidence="14 19">Bifunctional enzyme that catalyzes the epimerization of the S- and R-forms of NAD(P)HX and the dehydration of the S-form of NAD(P)HX at the expense of ADP, which is converted to AMP. This allows the repair of both epimers of NAD(P)HX, a damaged form of NAD(P)H that is a result of enzymatic or heat-dependent hydration.</text>
</comment>
<evidence type="ECO:0000256" key="18">
    <source>
        <dbReference type="HAMAP-Rule" id="MF_01966"/>
    </source>
</evidence>
<comment type="subunit">
    <text evidence="17">Homotetramer.</text>
</comment>
<feature type="binding site" evidence="18">
    <location>
        <begin position="81"/>
        <end position="85"/>
    </location>
    <ligand>
        <name>(6S)-NADPHX</name>
        <dbReference type="ChEBI" id="CHEBI:64076"/>
    </ligand>
</feature>
<dbReference type="PANTHER" id="PTHR12592:SF0">
    <property type="entry name" value="ATP-DEPENDENT (S)-NAD(P)H-HYDRATE DEHYDRATASE"/>
    <property type="match status" value="1"/>
</dbReference>
<dbReference type="SUPFAM" id="SSF53613">
    <property type="entry name" value="Ribokinase-like"/>
    <property type="match status" value="1"/>
</dbReference>
<dbReference type="InterPro" id="IPR017953">
    <property type="entry name" value="Carbohydrate_kinase_pred_CS"/>
</dbReference>
<evidence type="ECO:0000256" key="20">
    <source>
        <dbReference type="SAM" id="MobiDB-lite"/>
    </source>
</evidence>
<evidence type="ECO:0000256" key="2">
    <source>
        <dbReference type="ARBA" id="ARBA00000909"/>
    </source>
</evidence>
<feature type="binding site" evidence="18">
    <location>
        <position position="151"/>
    </location>
    <ligand>
        <name>K(+)</name>
        <dbReference type="ChEBI" id="CHEBI:29103"/>
    </ligand>
</feature>
<dbReference type="GO" id="GO:0046496">
    <property type="term" value="P:nicotinamide nucleotide metabolic process"/>
    <property type="evidence" value="ECO:0007669"/>
    <property type="project" value="UniProtKB-UniRule"/>
</dbReference>
<dbReference type="EC" id="5.1.99.6" evidence="19"/>
<dbReference type="PROSITE" id="PS51383">
    <property type="entry name" value="YJEF_C_3"/>
    <property type="match status" value="1"/>
</dbReference>
<keyword evidence="12 17" id="KW-0456">Lyase</keyword>
<dbReference type="GO" id="GO:0052856">
    <property type="term" value="F:NAD(P)HX epimerase activity"/>
    <property type="evidence" value="ECO:0007669"/>
    <property type="project" value="UniProtKB-UniRule"/>
</dbReference>
<dbReference type="PROSITE" id="PS01050">
    <property type="entry name" value="YJEF_C_2"/>
    <property type="match status" value="1"/>
</dbReference>
<feature type="domain" description="YjeF N-terminal" evidence="22">
    <location>
        <begin position="33"/>
        <end position="240"/>
    </location>
</feature>
<keyword evidence="13" id="KW-0511">Multifunctional enzyme</keyword>
<keyword evidence="9 18" id="KW-0630">Potassium</keyword>
<feature type="domain" description="YjeF C-terminal" evidence="21">
    <location>
        <begin position="250"/>
        <end position="528"/>
    </location>
</feature>
<comment type="cofactor">
    <cofactor evidence="18 19">
        <name>K(+)</name>
        <dbReference type="ChEBI" id="CHEBI:29103"/>
    </cofactor>
    <text evidence="18 19">Binds 1 potassium ion per subunit.</text>
</comment>
<dbReference type="GO" id="GO:0052855">
    <property type="term" value="F:ADP-dependent NAD(P)H-hydrate dehydratase activity"/>
    <property type="evidence" value="ECO:0007669"/>
    <property type="project" value="UniProtKB-UniRule"/>
</dbReference>
<keyword evidence="10 17" id="KW-0520">NAD</keyword>
<keyword evidence="6 17" id="KW-0547">Nucleotide-binding</keyword>
<dbReference type="HAMAP" id="MF_01966">
    <property type="entry name" value="NADHX_epimerase"/>
    <property type="match status" value="1"/>
</dbReference>
<keyword evidence="5 18" id="KW-0479">Metal-binding</keyword>
<dbReference type="GO" id="GO:0110051">
    <property type="term" value="P:metabolite repair"/>
    <property type="evidence" value="ECO:0007669"/>
    <property type="project" value="TreeGrafter"/>
</dbReference>
<feature type="binding site" evidence="17">
    <location>
        <position position="467"/>
    </location>
    <ligand>
        <name>AMP</name>
        <dbReference type="ChEBI" id="CHEBI:456215"/>
    </ligand>
</feature>
<dbReference type="InterPro" id="IPR036652">
    <property type="entry name" value="YjeF_N_dom_sf"/>
</dbReference>
<keyword evidence="11 18" id="KW-0413">Isomerase</keyword>
<comment type="catalytic activity">
    <reaction evidence="1 18 19">
        <text>(6R)-NADHX = (6S)-NADHX</text>
        <dbReference type="Rhea" id="RHEA:32215"/>
        <dbReference type="ChEBI" id="CHEBI:64074"/>
        <dbReference type="ChEBI" id="CHEBI:64075"/>
        <dbReference type="EC" id="5.1.99.6"/>
    </reaction>
</comment>
<evidence type="ECO:0000256" key="14">
    <source>
        <dbReference type="ARBA" id="ARBA00025153"/>
    </source>
</evidence>
<dbReference type="AlphaFoldDB" id="A0A1Q5T3G9"/>
<evidence type="ECO:0000256" key="4">
    <source>
        <dbReference type="ARBA" id="ARBA00009524"/>
    </source>
</evidence>
<dbReference type="InterPro" id="IPR030677">
    <property type="entry name" value="Nnr"/>
</dbReference>
<dbReference type="EC" id="4.2.1.136" evidence="19"/>
<evidence type="ECO:0000313" key="24">
    <source>
        <dbReference type="Proteomes" id="UP000186030"/>
    </source>
</evidence>
<accession>A0A1Q5T3G9</accession>
<evidence type="ECO:0000256" key="9">
    <source>
        <dbReference type="ARBA" id="ARBA00022958"/>
    </source>
</evidence>
<dbReference type="InterPro" id="IPR000631">
    <property type="entry name" value="CARKD"/>
</dbReference>
<dbReference type="PANTHER" id="PTHR12592">
    <property type="entry name" value="ATP-DEPENDENT (S)-NAD(P)H-HYDRATE DEHYDRATASE FAMILY MEMBER"/>
    <property type="match status" value="1"/>
</dbReference>
<feature type="binding site" evidence="17">
    <location>
        <position position="351"/>
    </location>
    <ligand>
        <name>(6S)-NADPHX</name>
        <dbReference type="ChEBI" id="CHEBI:64076"/>
    </ligand>
</feature>
<dbReference type="CDD" id="cd01171">
    <property type="entry name" value="YXKO-related"/>
    <property type="match status" value="1"/>
</dbReference>
<evidence type="ECO:0000256" key="5">
    <source>
        <dbReference type="ARBA" id="ARBA00022723"/>
    </source>
</evidence>
<dbReference type="PROSITE" id="PS51385">
    <property type="entry name" value="YJEF_N"/>
    <property type="match status" value="1"/>
</dbReference>
<reference evidence="24" key="2">
    <citation type="submission" date="2017-01" db="EMBL/GenBank/DDBJ databases">
        <title>Genome sequencing and annotation of Geobacillus sp. 1017, a Hydrocarbon-Oxidizing Thermophilic Bacterium Isolated from a Heavy Oil Reservoir (China).</title>
        <authorList>
            <person name="Kadnikov V.V."/>
            <person name="Mardanov A.V."/>
            <person name="Poltaraus A.B."/>
            <person name="Sokolova D.S."/>
            <person name="Semenova E.M."/>
            <person name="Ravin N.V."/>
            <person name="Tourova T.P."/>
            <person name="Nazina T.N."/>
        </authorList>
    </citation>
    <scope>NUCLEOTIDE SEQUENCE [LARGE SCALE GENOMIC DNA]</scope>
    <source>
        <strain evidence="24">1017</strain>
    </source>
</reference>
<evidence type="ECO:0000259" key="21">
    <source>
        <dbReference type="PROSITE" id="PS51383"/>
    </source>
</evidence>
<dbReference type="GO" id="GO:0046872">
    <property type="term" value="F:metal ion binding"/>
    <property type="evidence" value="ECO:0007669"/>
    <property type="project" value="UniProtKB-UniRule"/>
</dbReference>
<dbReference type="HAMAP" id="MF_01965">
    <property type="entry name" value="NADHX_dehydratase"/>
    <property type="match status" value="1"/>
</dbReference>
<evidence type="ECO:0000256" key="8">
    <source>
        <dbReference type="ARBA" id="ARBA00022857"/>
    </source>
</evidence>
<evidence type="ECO:0000256" key="16">
    <source>
        <dbReference type="ARBA" id="ARBA00049209"/>
    </source>
</evidence>
<dbReference type="PIRSF" id="PIRSF017184">
    <property type="entry name" value="Nnr"/>
    <property type="match status" value="1"/>
</dbReference>
<dbReference type="NCBIfam" id="TIGR00196">
    <property type="entry name" value="yjeF_cterm"/>
    <property type="match status" value="1"/>
</dbReference>
<evidence type="ECO:0000256" key="7">
    <source>
        <dbReference type="ARBA" id="ARBA00022840"/>
    </source>
</evidence>
<dbReference type="InterPro" id="IPR004443">
    <property type="entry name" value="YjeF_N_dom"/>
</dbReference>